<proteinExistence type="predicted"/>
<evidence type="ECO:0000313" key="2">
    <source>
        <dbReference type="EMBL" id="AZV41547.1"/>
    </source>
</evidence>
<dbReference type="KEGG" id="pasa:BAOM_0936"/>
<organism evidence="2 3">
    <name type="scientific">Peribacillus asahii</name>
    <dbReference type="NCBI Taxonomy" id="228899"/>
    <lineage>
        <taxon>Bacteria</taxon>
        <taxon>Bacillati</taxon>
        <taxon>Bacillota</taxon>
        <taxon>Bacilli</taxon>
        <taxon>Bacillales</taxon>
        <taxon>Bacillaceae</taxon>
        <taxon>Peribacillus</taxon>
    </lineage>
</organism>
<name>A0A3Q9RKB9_9BACI</name>
<accession>A0A3Q9RKB9</accession>
<dbReference type="Proteomes" id="UP000283095">
    <property type="component" value="Chromosome"/>
</dbReference>
<evidence type="ECO:0000256" key="1">
    <source>
        <dbReference type="SAM" id="Phobius"/>
    </source>
</evidence>
<sequence>MKSKKTVVIIAFSIICIAIIINLLKKDLWDVNEELLKEKVVSIGHSVETINLLDVTPFDWDVVYSFKPYTPKENIYETVGYKWDTISETVNEGMNQIVFLKDGKVVCYLYGYPENNGYGISFESEDYKDTGYMLNVKDDLNFQVERSNSVVYLGN</sequence>
<keyword evidence="1" id="KW-0812">Transmembrane</keyword>
<keyword evidence="2" id="KW-0449">Lipoprotein</keyword>
<dbReference type="OrthoDB" id="6443639at2"/>
<keyword evidence="1" id="KW-1133">Transmembrane helix</keyword>
<evidence type="ECO:0000313" key="3">
    <source>
        <dbReference type="Proteomes" id="UP000283095"/>
    </source>
</evidence>
<keyword evidence="1" id="KW-0472">Membrane</keyword>
<protein>
    <submittedName>
        <fullName evidence="2">Lipoprotein</fullName>
    </submittedName>
</protein>
<reference evidence="2 3" key="1">
    <citation type="submission" date="2018-01" db="EMBL/GenBank/DDBJ databases">
        <title>Bacillus asahii Genome sequencing and assembly.</title>
        <authorList>
            <person name="Jiang H."/>
            <person name="Feng Y."/>
            <person name="Zhao F."/>
            <person name="Lin X."/>
        </authorList>
    </citation>
    <scope>NUCLEOTIDE SEQUENCE [LARGE SCALE GENOMIC DNA]</scope>
    <source>
        <strain evidence="2 3">OM18</strain>
    </source>
</reference>
<gene>
    <name evidence="2" type="ORF">BAOM_0936</name>
</gene>
<dbReference type="RefSeq" id="WP_127759213.1">
    <property type="nucleotide sequence ID" value="NZ_CP026095.1"/>
</dbReference>
<dbReference type="AlphaFoldDB" id="A0A3Q9RKB9"/>
<dbReference type="EMBL" id="CP026095">
    <property type="protein sequence ID" value="AZV41547.1"/>
    <property type="molecule type" value="Genomic_DNA"/>
</dbReference>
<feature type="transmembrane region" description="Helical" evidence="1">
    <location>
        <begin position="6"/>
        <end position="24"/>
    </location>
</feature>